<dbReference type="Proteomes" id="UP000016922">
    <property type="component" value="Unassembled WGS sequence"/>
</dbReference>
<dbReference type="OrthoDB" id="5342093at2759"/>
<feature type="domain" description="DUF6594" evidence="3">
    <location>
        <begin position="7"/>
        <end position="299"/>
    </location>
</feature>
<evidence type="ECO:0000313" key="4">
    <source>
        <dbReference type="EMBL" id="EPE28545.1"/>
    </source>
</evidence>
<sequence length="303" mass="34695">MSPPQGYSKLAHLMVDEDYLIFRQFKVQSSRDLLFLQAELVKLEEEYTEICQRDRRNSEKESELYEFDWELVSTSKTRGCGGEQWDKALEIRDKLKEYYESMSRFSKILGRSPARPRDVEMLRECMLRPDLIGGIAFLGKDLGLPEIPVYDKESMPDLITLTDRAGENDLFTRVMAGPVFHAGEKLLRQFKVRKTVRASHNAHNNQKPIPSDVENPSQEGNLFRYSDTHIKKAVDIFATMLASTSPLISTIALFFVQDLGRRLAVLCAFTMMFSMSLAIVTNARRVEIFACTAAECKWLVPSM</sequence>
<dbReference type="HOGENOM" id="CLU_051118_2_2_1"/>
<dbReference type="PANTHER" id="PTHR34502">
    <property type="entry name" value="DUF6594 DOMAIN-CONTAINING PROTEIN-RELATED"/>
    <property type="match status" value="1"/>
</dbReference>
<keyword evidence="2" id="KW-0472">Membrane</keyword>
<gene>
    <name evidence="4" type="ORF">GLAREA_09666</name>
</gene>
<dbReference type="RefSeq" id="XP_008084453.1">
    <property type="nucleotide sequence ID" value="XM_008086262.1"/>
</dbReference>
<dbReference type="AlphaFoldDB" id="S3CS86"/>
<evidence type="ECO:0000259" key="3">
    <source>
        <dbReference type="Pfam" id="PF20237"/>
    </source>
</evidence>
<reference evidence="4 5" key="1">
    <citation type="journal article" date="2013" name="BMC Genomics">
        <title>Genomics-driven discovery of the pneumocandin biosynthetic gene cluster in the fungus Glarea lozoyensis.</title>
        <authorList>
            <person name="Chen L."/>
            <person name="Yue Q."/>
            <person name="Zhang X."/>
            <person name="Xiang M."/>
            <person name="Wang C."/>
            <person name="Li S."/>
            <person name="Che Y."/>
            <person name="Ortiz-Lopez F.J."/>
            <person name="Bills G.F."/>
            <person name="Liu X."/>
            <person name="An Z."/>
        </authorList>
    </citation>
    <scope>NUCLEOTIDE SEQUENCE [LARGE SCALE GENOMIC DNA]</scope>
    <source>
        <strain evidence="5">ATCC 20868 / MF5171</strain>
    </source>
</reference>
<protein>
    <recommendedName>
        <fullName evidence="3">DUF6594 domain-containing protein</fullName>
    </recommendedName>
</protein>
<dbReference type="PANTHER" id="PTHR34502:SF5">
    <property type="entry name" value="DUF6594 DOMAIN-CONTAINING PROTEIN"/>
    <property type="match status" value="1"/>
</dbReference>
<feature type="coiled-coil region" evidence="1">
    <location>
        <begin position="26"/>
        <end position="53"/>
    </location>
</feature>
<organism evidence="4 5">
    <name type="scientific">Glarea lozoyensis (strain ATCC 20868 / MF5171)</name>
    <dbReference type="NCBI Taxonomy" id="1116229"/>
    <lineage>
        <taxon>Eukaryota</taxon>
        <taxon>Fungi</taxon>
        <taxon>Dikarya</taxon>
        <taxon>Ascomycota</taxon>
        <taxon>Pezizomycotina</taxon>
        <taxon>Leotiomycetes</taxon>
        <taxon>Helotiales</taxon>
        <taxon>Helotiaceae</taxon>
        <taxon>Glarea</taxon>
    </lineage>
</organism>
<dbReference type="GeneID" id="19468713"/>
<evidence type="ECO:0000256" key="2">
    <source>
        <dbReference type="SAM" id="Phobius"/>
    </source>
</evidence>
<proteinExistence type="predicted"/>
<keyword evidence="2" id="KW-1133">Transmembrane helix</keyword>
<dbReference type="Pfam" id="PF20237">
    <property type="entry name" value="DUF6594"/>
    <property type="match status" value="1"/>
</dbReference>
<dbReference type="InterPro" id="IPR046529">
    <property type="entry name" value="DUF6594"/>
</dbReference>
<dbReference type="KEGG" id="glz:GLAREA_09666"/>
<evidence type="ECO:0000313" key="5">
    <source>
        <dbReference type="Proteomes" id="UP000016922"/>
    </source>
</evidence>
<dbReference type="OMA" id="VEIFACT"/>
<feature type="transmembrane region" description="Helical" evidence="2">
    <location>
        <begin position="262"/>
        <end position="280"/>
    </location>
</feature>
<evidence type="ECO:0000256" key="1">
    <source>
        <dbReference type="SAM" id="Coils"/>
    </source>
</evidence>
<name>S3CS86_GLAL2</name>
<dbReference type="EMBL" id="KE145368">
    <property type="protein sequence ID" value="EPE28545.1"/>
    <property type="molecule type" value="Genomic_DNA"/>
</dbReference>
<keyword evidence="1" id="KW-0175">Coiled coil</keyword>
<keyword evidence="2" id="KW-0812">Transmembrane</keyword>
<feature type="transmembrane region" description="Helical" evidence="2">
    <location>
        <begin position="233"/>
        <end position="256"/>
    </location>
</feature>
<accession>S3CS86</accession>
<keyword evidence="5" id="KW-1185">Reference proteome</keyword>